<dbReference type="AlphaFoldDB" id="A4V7F5"/>
<dbReference type="EMBL" id="AM235768">
    <property type="protein sequence ID" value="CAM96492.1"/>
    <property type="molecule type" value="Genomic_DNA"/>
</dbReference>
<evidence type="ECO:0000256" key="1">
    <source>
        <dbReference type="SAM" id="MobiDB-lite"/>
    </source>
</evidence>
<keyword evidence="2" id="KW-0614">Plasmid</keyword>
<gene>
    <name evidence="2" type="ordered locus">pQBR0460</name>
</gene>
<evidence type="ECO:0000313" key="2">
    <source>
        <dbReference type="EMBL" id="CAM96492.1"/>
    </source>
</evidence>
<sequence>MTHSAPALYSYHTSKRDRSVGPTTTLQQAIRQGDTLVMLVMHKHVHLAMARPEPALSARLTLCDLSVAGSEVIYTVEDDDLPVLQDFTICTSCAAAFAANLREGMIARAKASGHSGLPPQCMERIYFEANQLSLF</sequence>
<accession>A4V7F5</accession>
<protein>
    <submittedName>
        <fullName evidence="2">Uncharacterized protein</fullName>
    </submittedName>
</protein>
<dbReference type="Proteomes" id="UP000002332">
    <property type="component" value="Plasmid pQBR103"/>
</dbReference>
<evidence type="ECO:0000313" key="3">
    <source>
        <dbReference type="Proteomes" id="UP000002332"/>
    </source>
</evidence>
<geneLocation type="plasmid" evidence="2 3">
    <name>pQBR103</name>
</geneLocation>
<proteinExistence type="predicted"/>
<organism evidence="2 3">
    <name type="scientific">Pseudomonas fluorescens (strain SBW25)</name>
    <dbReference type="NCBI Taxonomy" id="216595"/>
    <lineage>
        <taxon>Bacteria</taxon>
        <taxon>Pseudomonadati</taxon>
        <taxon>Pseudomonadota</taxon>
        <taxon>Gammaproteobacteria</taxon>
        <taxon>Pseudomonadales</taxon>
        <taxon>Pseudomonadaceae</taxon>
        <taxon>Pseudomonas</taxon>
    </lineage>
</organism>
<reference evidence="2 3" key="1">
    <citation type="journal article" date="2007" name="ISME J.">
        <title>Sequence-based analysis of pQBR103; a representative of a unique, transfer-proficient mega plasmid resident in the microbial community of sugar beet.</title>
        <authorList>
            <person name="Tett A."/>
            <person name="Spiers A.J."/>
            <person name="Crossman L.C."/>
            <person name="Ager D."/>
            <person name="Ciric L."/>
            <person name="Dow J.M."/>
            <person name="Fry J.C."/>
            <person name="Harris D."/>
            <person name="Lilley A."/>
            <person name="Oliver A."/>
            <person name="Parkhill J."/>
            <person name="Quail M.A."/>
            <person name="Rainey P.B."/>
            <person name="Saunders N.J."/>
            <person name="Seeger K."/>
            <person name="Snyder L.A.S."/>
            <person name="Squares R."/>
            <person name="Thomas C.M."/>
            <person name="Turner S.L."/>
            <person name="Zhang X.-X."/>
            <person name="Field D."/>
            <person name="Bailey M.J."/>
        </authorList>
    </citation>
    <scope>NUCLEOTIDE SEQUENCE [LARGE SCALE GENOMIC DNA]</scope>
    <source>
        <strain evidence="2 3">SBW25</strain>
    </source>
</reference>
<feature type="region of interest" description="Disordered" evidence="1">
    <location>
        <begin position="1"/>
        <end position="22"/>
    </location>
</feature>
<name>A4V7F5_PSEFS</name>